<dbReference type="RefSeq" id="WP_056995786.1">
    <property type="nucleotide sequence ID" value="NZ_AZGC01000053.1"/>
</dbReference>
<feature type="region of interest" description="Disordered" evidence="1">
    <location>
        <begin position="1"/>
        <end position="20"/>
    </location>
</feature>
<dbReference type="EMBL" id="AZGC01000053">
    <property type="protein sequence ID" value="KRL92634.1"/>
    <property type="molecule type" value="Genomic_DNA"/>
</dbReference>
<gene>
    <name evidence="2" type="ORF">FC21_GL000227</name>
</gene>
<name>A0A0R1UM96_9LACO</name>
<dbReference type="Proteomes" id="UP000051084">
    <property type="component" value="Unassembled WGS sequence"/>
</dbReference>
<dbReference type="OrthoDB" id="2149263at2"/>
<dbReference type="STRING" id="417373.GCA_001570685_01143"/>
<evidence type="ECO:0000313" key="3">
    <source>
        <dbReference type="Proteomes" id="UP000051084"/>
    </source>
</evidence>
<accession>A0A0R1UM96</accession>
<organism evidence="2 3">
    <name type="scientific">Limosilactobacillus equigenerosi DSM 18793 = JCM 14505</name>
    <dbReference type="NCBI Taxonomy" id="1423742"/>
    <lineage>
        <taxon>Bacteria</taxon>
        <taxon>Bacillati</taxon>
        <taxon>Bacillota</taxon>
        <taxon>Bacilli</taxon>
        <taxon>Lactobacillales</taxon>
        <taxon>Lactobacillaceae</taxon>
        <taxon>Limosilactobacillus</taxon>
    </lineage>
</organism>
<proteinExistence type="predicted"/>
<protein>
    <submittedName>
        <fullName evidence="2">Uncharacterized protein</fullName>
    </submittedName>
</protein>
<comment type="caution">
    <text evidence="2">The sequence shown here is derived from an EMBL/GenBank/DDBJ whole genome shotgun (WGS) entry which is preliminary data.</text>
</comment>
<dbReference type="AlphaFoldDB" id="A0A0R1UM96"/>
<evidence type="ECO:0000313" key="2">
    <source>
        <dbReference type="EMBL" id="KRL92634.1"/>
    </source>
</evidence>
<keyword evidence="3" id="KW-1185">Reference proteome</keyword>
<dbReference type="PATRIC" id="fig|1423742.4.peg.239"/>
<evidence type="ECO:0000256" key="1">
    <source>
        <dbReference type="SAM" id="MobiDB-lite"/>
    </source>
</evidence>
<sequence length="210" mass="24447">MPKVGQRGQSSRQVKIKNPKQRIKRQRATIAPGQVRDFLVVRYGLTLKQHIQPVHQPTIQRWVQAVSEQLVNTNGDLLASYQQVINDVYGRVPWQFYWVLSQYWDEVQQFWQREVPAVPLEERLLVHGQAELPKLWATLARRFADTLAVAMTLNMPTVATHQLSPQLLSSLWQDDQIQWTQVRQLWSPLQGTFTSDDPVTESWLLQLSEL</sequence>
<reference evidence="2 3" key="1">
    <citation type="journal article" date="2015" name="Genome Announc.">
        <title>Expanding the biotechnology potential of lactobacilli through comparative genomics of 213 strains and associated genera.</title>
        <authorList>
            <person name="Sun Z."/>
            <person name="Harris H.M."/>
            <person name="McCann A."/>
            <person name="Guo C."/>
            <person name="Argimon S."/>
            <person name="Zhang W."/>
            <person name="Yang X."/>
            <person name="Jeffery I.B."/>
            <person name="Cooney J.C."/>
            <person name="Kagawa T.F."/>
            <person name="Liu W."/>
            <person name="Song Y."/>
            <person name="Salvetti E."/>
            <person name="Wrobel A."/>
            <person name="Rasinkangas P."/>
            <person name="Parkhill J."/>
            <person name="Rea M.C."/>
            <person name="O'Sullivan O."/>
            <person name="Ritari J."/>
            <person name="Douillard F.P."/>
            <person name="Paul Ross R."/>
            <person name="Yang R."/>
            <person name="Briner A.E."/>
            <person name="Felis G.E."/>
            <person name="de Vos W.M."/>
            <person name="Barrangou R."/>
            <person name="Klaenhammer T.R."/>
            <person name="Caufield P.W."/>
            <person name="Cui Y."/>
            <person name="Zhang H."/>
            <person name="O'Toole P.W."/>
        </authorList>
    </citation>
    <scope>NUCLEOTIDE SEQUENCE [LARGE SCALE GENOMIC DNA]</scope>
    <source>
        <strain evidence="2 3">DSM 18793</strain>
    </source>
</reference>